<dbReference type="EMBL" id="JAAMPC010000380">
    <property type="protein sequence ID" value="KAG2242715.1"/>
    <property type="molecule type" value="Genomic_DNA"/>
</dbReference>
<sequence length="74" mass="8017">MFVHPSPALGGETGSDSKPDACCSHGCDRAEFFKGKDIDLGDIEFSWTIPCFQDGIQTLLSAMEATAQVPIRLR</sequence>
<evidence type="ECO:0000256" key="1">
    <source>
        <dbReference type="SAM" id="MobiDB-lite"/>
    </source>
</evidence>
<reference evidence="2 3" key="1">
    <citation type="submission" date="2020-02" db="EMBL/GenBank/DDBJ databases">
        <authorList>
            <person name="Ma Q."/>
            <person name="Huang Y."/>
            <person name="Song X."/>
            <person name="Pei D."/>
        </authorList>
    </citation>
    <scope>NUCLEOTIDE SEQUENCE [LARGE SCALE GENOMIC DNA]</scope>
    <source>
        <strain evidence="2">Sxm20200214</strain>
        <tissue evidence="2">Leaf</tissue>
    </source>
</reference>
<dbReference type="AlphaFoldDB" id="A0A8X7TI01"/>
<protein>
    <submittedName>
        <fullName evidence="2">Uncharacterized protein</fullName>
    </submittedName>
</protein>
<keyword evidence="3" id="KW-1185">Reference proteome</keyword>
<evidence type="ECO:0000313" key="3">
    <source>
        <dbReference type="Proteomes" id="UP000886595"/>
    </source>
</evidence>
<evidence type="ECO:0000313" key="2">
    <source>
        <dbReference type="EMBL" id="KAG2242715.1"/>
    </source>
</evidence>
<organism evidence="2 3">
    <name type="scientific">Brassica carinata</name>
    <name type="common">Ethiopian mustard</name>
    <name type="synonym">Abyssinian cabbage</name>
    <dbReference type="NCBI Taxonomy" id="52824"/>
    <lineage>
        <taxon>Eukaryota</taxon>
        <taxon>Viridiplantae</taxon>
        <taxon>Streptophyta</taxon>
        <taxon>Embryophyta</taxon>
        <taxon>Tracheophyta</taxon>
        <taxon>Spermatophyta</taxon>
        <taxon>Magnoliopsida</taxon>
        <taxon>eudicotyledons</taxon>
        <taxon>Gunneridae</taxon>
        <taxon>Pentapetalae</taxon>
        <taxon>rosids</taxon>
        <taxon>malvids</taxon>
        <taxon>Brassicales</taxon>
        <taxon>Brassicaceae</taxon>
        <taxon>Brassiceae</taxon>
        <taxon>Brassica</taxon>
    </lineage>
</organism>
<dbReference type="Proteomes" id="UP000886595">
    <property type="component" value="Unassembled WGS sequence"/>
</dbReference>
<comment type="caution">
    <text evidence="2">The sequence shown here is derived from an EMBL/GenBank/DDBJ whole genome shotgun (WGS) entry which is preliminary data.</text>
</comment>
<accession>A0A8X7TI01</accession>
<feature type="region of interest" description="Disordered" evidence="1">
    <location>
        <begin position="1"/>
        <end position="20"/>
    </location>
</feature>
<gene>
    <name evidence="2" type="ORF">Bca52824_095442</name>
</gene>
<proteinExistence type="predicted"/>
<name>A0A8X7TI01_BRACI</name>